<keyword evidence="1" id="KW-0175">Coiled coil</keyword>
<proteinExistence type="predicted"/>
<feature type="region of interest" description="Disordered" evidence="2">
    <location>
        <begin position="1"/>
        <end position="57"/>
    </location>
</feature>
<sequence length="407" mass="45827">MADSMPTNPSNATITTRAAKDSTEPDPPHLENANPNDSKSSLKLNSKDLPPLPAGDSAFDLNTQLREAEEDLEAEIRQHHQTRADLQKKQLESDSLRKRLLQTANELNQVMRQNQGSSQLTDDELIQKARQLRYEINSFVIQYFDHELKNLKIPHTSYAYFSKYVRGEKGNFETYMRSSTRHALVEAFLWLYLEEEVFGKFRWAPTEASKMLTGMCDFFEPLKSVDSDTIPEAQRKFHTWRSHTSSLVLNTMYLNGRSALAETGRFMKTEVAKIARALEPFSPSSWRDLQDSLVDIISRGLTLDEDISKQVASFTWSMEAPEILPCPFNPESMELEPGRQMTEGLTVRLVTAPGLNKSGNSFGEDFDVVNGLLKMQVSCESPSKEIVGDGSRSSSSLMSRILAAGKS</sequence>
<accession>A0ABR4KY38</accession>
<feature type="compositionally biased region" description="Low complexity" evidence="2">
    <location>
        <begin position="391"/>
        <end position="400"/>
    </location>
</feature>
<protein>
    <submittedName>
        <fullName evidence="3">Uncharacterized protein</fullName>
    </submittedName>
</protein>
<gene>
    <name evidence="3" type="ORF">BJY01DRAFT_242569</name>
</gene>
<feature type="coiled-coil region" evidence="1">
    <location>
        <begin position="58"/>
        <end position="106"/>
    </location>
</feature>
<feature type="compositionally biased region" description="Low complexity" evidence="2">
    <location>
        <begin position="34"/>
        <end position="49"/>
    </location>
</feature>
<dbReference type="Proteomes" id="UP001610446">
    <property type="component" value="Unassembled WGS sequence"/>
</dbReference>
<feature type="region of interest" description="Disordered" evidence="2">
    <location>
        <begin position="384"/>
        <end position="407"/>
    </location>
</feature>
<organism evidence="3 4">
    <name type="scientific">Aspergillus pseudoustus</name>
    <dbReference type="NCBI Taxonomy" id="1810923"/>
    <lineage>
        <taxon>Eukaryota</taxon>
        <taxon>Fungi</taxon>
        <taxon>Dikarya</taxon>
        <taxon>Ascomycota</taxon>
        <taxon>Pezizomycotina</taxon>
        <taxon>Eurotiomycetes</taxon>
        <taxon>Eurotiomycetidae</taxon>
        <taxon>Eurotiales</taxon>
        <taxon>Aspergillaceae</taxon>
        <taxon>Aspergillus</taxon>
        <taxon>Aspergillus subgen. Nidulantes</taxon>
    </lineage>
</organism>
<feature type="compositionally biased region" description="Polar residues" evidence="2">
    <location>
        <begin position="1"/>
        <end position="16"/>
    </location>
</feature>
<comment type="caution">
    <text evidence="3">The sequence shown here is derived from an EMBL/GenBank/DDBJ whole genome shotgun (WGS) entry which is preliminary data.</text>
</comment>
<dbReference type="EMBL" id="JBFXLU010000005">
    <property type="protein sequence ID" value="KAL2857179.1"/>
    <property type="molecule type" value="Genomic_DNA"/>
</dbReference>
<evidence type="ECO:0000313" key="3">
    <source>
        <dbReference type="EMBL" id="KAL2857179.1"/>
    </source>
</evidence>
<feature type="compositionally biased region" description="Basic and acidic residues" evidence="2">
    <location>
        <begin position="18"/>
        <end position="29"/>
    </location>
</feature>
<keyword evidence="4" id="KW-1185">Reference proteome</keyword>
<evidence type="ECO:0000256" key="2">
    <source>
        <dbReference type="SAM" id="MobiDB-lite"/>
    </source>
</evidence>
<name>A0ABR4KY38_9EURO</name>
<evidence type="ECO:0000256" key="1">
    <source>
        <dbReference type="SAM" id="Coils"/>
    </source>
</evidence>
<reference evidence="3 4" key="1">
    <citation type="submission" date="2024-07" db="EMBL/GenBank/DDBJ databases">
        <title>Section-level genome sequencing and comparative genomics of Aspergillus sections Usti and Cavernicolus.</title>
        <authorList>
            <consortium name="Lawrence Berkeley National Laboratory"/>
            <person name="Nybo J.L."/>
            <person name="Vesth T.C."/>
            <person name="Theobald S."/>
            <person name="Frisvad J.C."/>
            <person name="Larsen T.O."/>
            <person name="Kjaerboelling I."/>
            <person name="Rothschild-Mancinelli K."/>
            <person name="Lyhne E.K."/>
            <person name="Kogle M.E."/>
            <person name="Barry K."/>
            <person name="Clum A."/>
            <person name="Na H."/>
            <person name="Ledsgaard L."/>
            <person name="Lin J."/>
            <person name="Lipzen A."/>
            <person name="Kuo A."/>
            <person name="Riley R."/>
            <person name="Mondo S."/>
            <person name="Labutti K."/>
            <person name="Haridas S."/>
            <person name="Pangalinan J."/>
            <person name="Salamov A.A."/>
            <person name="Simmons B.A."/>
            <person name="Magnuson J.K."/>
            <person name="Chen J."/>
            <person name="Drula E."/>
            <person name="Henrissat B."/>
            <person name="Wiebenga A."/>
            <person name="Lubbers R.J."/>
            <person name="Gomes A.C."/>
            <person name="Makela M.R."/>
            <person name="Stajich J."/>
            <person name="Grigoriev I.V."/>
            <person name="Mortensen U.H."/>
            <person name="De Vries R.P."/>
            <person name="Baker S.E."/>
            <person name="Andersen M.R."/>
        </authorList>
    </citation>
    <scope>NUCLEOTIDE SEQUENCE [LARGE SCALE GENOMIC DNA]</scope>
    <source>
        <strain evidence="3 4">CBS 123904</strain>
    </source>
</reference>
<evidence type="ECO:0000313" key="4">
    <source>
        <dbReference type="Proteomes" id="UP001610446"/>
    </source>
</evidence>